<dbReference type="Proteomes" id="UP001075354">
    <property type="component" value="Chromosome 9"/>
</dbReference>
<sequence length="473" mass="47682">MQAQALCVLLVAGCLSPLVAAVAAAEDAPAAAEDRVNAEAVADPGTGGTHNFFDTFMAFLGSSALHQHQPGEEAAVAAASEDSAQQAQPEQGRSLHGGGLGDLAGVPVQDGGQADRVKRTGAIPAQLLSGVINHKLGYLGAKSSHHIHFHNYGGHKCEKPHFSLWEFKKALLHKLLEAAKAIGGGVLALKGKLLTVKGNLVAAKGRKLASKGEELTEFGKGVLAKALGYGGHEEVHTAPSAPSAPAAPPPAAAYGVPAYGGYHYGPGPAAAAQYLPAQPPSGHGYNAAVSLLDEYSRAGFGVPPAPAAAGHAHGTHATHGHTHRAGEAPSGPSATGPAGTLPGNLQAGLLVLQPAPSAQASSGYSPRAQASFQHAAAVPAPAAAEASGPSGAASQSPAEHLSAPPQPLVLAPEIMDAITSESNKVRVRRYAALPSSRRSLDAAMAGVVRRLQGSDLHLHSEAVRTAAARLVTA</sequence>
<accession>A0AAV7XDY0</accession>
<organism evidence="3 4">
    <name type="scientific">Megalurothrips usitatus</name>
    <name type="common">bean blossom thrips</name>
    <dbReference type="NCBI Taxonomy" id="439358"/>
    <lineage>
        <taxon>Eukaryota</taxon>
        <taxon>Metazoa</taxon>
        <taxon>Ecdysozoa</taxon>
        <taxon>Arthropoda</taxon>
        <taxon>Hexapoda</taxon>
        <taxon>Insecta</taxon>
        <taxon>Pterygota</taxon>
        <taxon>Neoptera</taxon>
        <taxon>Paraneoptera</taxon>
        <taxon>Thysanoptera</taxon>
        <taxon>Terebrantia</taxon>
        <taxon>Thripoidea</taxon>
        <taxon>Thripidae</taxon>
        <taxon>Megalurothrips</taxon>
    </lineage>
</organism>
<feature type="chain" id="PRO_5043619631" evidence="2">
    <location>
        <begin position="22"/>
        <end position="473"/>
    </location>
</feature>
<evidence type="ECO:0000256" key="1">
    <source>
        <dbReference type="SAM" id="MobiDB-lite"/>
    </source>
</evidence>
<feature type="compositionally biased region" description="Low complexity" evidence="1">
    <location>
        <begin position="72"/>
        <end position="91"/>
    </location>
</feature>
<feature type="signal peptide" evidence="2">
    <location>
        <begin position="1"/>
        <end position="21"/>
    </location>
</feature>
<feature type="region of interest" description="Disordered" evidence="1">
    <location>
        <begin position="70"/>
        <end position="100"/>
    </location>
</feature>
<gene>
    <name evidence="3" type="ORF">ONE63_010738</name>
</gene>
<name>A0AAV7XDY0_9NEOP</name>
<dbReference type="AlphaFoldDB" id="A0AAV7XDY0"/>
<evidence type="ECO:0000313" key="3">
    <source>
        <dbReference type="EMBL" id="KAJ1524218.1"/>
    </source>
</evidence>
<keyword evidence="4" id="KW-1185">Reference proteome</keyword>
<proteinExistence type="predicted"/>
<dbReference type="EMBL" id="JAPTSV010000009">
    <property type="protein sequence ID" value="KAJ1524218.1"/>
    <property type="molecule type" value="Genomic_DNA"/>
</dbReference>
<reference evidence="3" key="1">
    <citation type="submission" date="2022-12" db="EMBL/GenBank/DDBJ databases">
        <title>Chromosome-level genome assembly of the bean flower thrips Megalurothrips usitatus.</title>
        <authorList>
            <person name="Ma L."/>
            <person name="Liu Q."/>
            <person name="Li H."/>
            <person name="Cai W."/>
        </authorList>
    </citation>
    <scope>NUCLEOTIDE SEQUENCE</scope>
    <source>
        <strain evidence="3">Cailab_2022a</strain>
    </source>
</reference>
<comment type="caution">
    <text evidence="3">The sequence shown here is derived from an EMBL/GenBank/DDBJ whole genome shotgun (WGS) entry which is preliminary data.</text>
</comment>
<feature type="region of interest" description="Disordered" evidence="1">
    <location>
        <begin position="380"/>
        <end position="404"/>
    </location>
</feature>
<feature type="compositionally biased region" description="Basic residues" evidence="1">
    <location>
        <begin position="313"/>
        <end position="323"/>
    </location>
</feature>
<feature type="compositionally biased region" description="Low complexity" evidence="1">
    <location>
        <begin position="380"/>
        <end position="398"/>
    </location>
</feature>
<feature type="region of interest" description="Disordered" evidence="1">
    <location>
        <begin position="303"/>
        <end position="342"/>
    </location>
</feature>
<protein>
    <submittedName>
        <fullName evidence="3">Uncharacterized protein</fullName>
    </submittedName>
</protein>
<evidence type="ECO:0000313" key="4">
    <source>
        <dbReference type="Proteomes" id="UP001075354"/>
    </source>
</evidence>
<keyword evidence="2" id="KW-0732">Signal</keyword>
<evidence type="ECO:0000256" key="2">
    <source>
        <dbReference type="SAM" id="SignalP"/>
    </source>
</evidence>